<keyword evidence="2" id="KW-0812">Transmembrane</keyword>
<dbReference type="SMART" id="SM00112">
    <property type="entry name" value="CA"/>
    <property type="match status" value="8"/>
</dbReference>
<comment type="caution">
    <text evidence="11">The sequence shown here is derived from an EMBL/GenBank/DDBJ whole genome shotgun (WGS) entry which is preliminary data.</text>
</comment>
<feature type="domain" description="Cadherin" evidence="10">
    <location>
        <begin position="181"/>
        <end position="285"/>
    </location>
</feature>
<feature type="domain" description="Cadherin" evidence="10">
    <location>
        <begin position="76"/>
        <end position="180"/>
    </location>
</feature>
<evidence type="ECO:0000256" key="7">
    <source>
        <dbReference type="ARBA" id="ARBA00023136"/>
    </source>
</evidence>
<dbReference type="InterPro" id="IPR002126">
    <property type="entry name" value="Cadherin-like_dom"/>
</dbReference>
<evidence type="ECO:0000256" key="1">
    <source>
        <dbReference type="ARBA" id="ARBA00004370"/>
    </source>
</evidence>
<dbReference type="PANTHER" id="PTHR24026:SF126">
    <property type="entry name" value="PROTOCADHERIN FAT 4"/>
    <property type="match status" value="1"/>
</dbReference>
<feature type="domain" description="Cadherin" evidence="10">
    <location>
        <begin position="709"/>
        <end position="814"/>
    </location>
</feature>
<dbReference type="FunFam" id="2.60.40.60:FF:000116">
    <property type="entry name" value="Dachsous cadherin-related 2"/>
    <property type="match status" value="1"/>
</dbReference>
<evidence type="ECO:0000259" key="10">
    <source>
        <dbReference type="PROSITE" id="PS50268"/>
    </source>
</evidence>
<keyword evidence="7" id="KW-0472">Membrane</keyword>
<protein>
    <recommendedName>
        <fullName evidence="10">Cadherin domain-containing protein</fullName>
    </recommendedName>
</protein>
<dbReference type="PROSITE" id="PS50268">
    <property type="entry name" value="CADHERIN_2"/>
    <property type="match status" value="8"/>
</dbReference>
<dbReference type="Gene3D" id="2.60.40.60">
    <property type="entry name" value="Cadherins"/>
    <property type="match status" value="8"/>
</dbReference>
<keyword evidence="5" id="KW-0130">Cell adhesion</keyword>
<evidence type="ECO:0000256" key="3">
    <source>
        <dbReference type="ARBA" id="ARBA00022737"/>
    </source>
</evidence>
<evidence type="ECO:0000256" key="5">
    <source>
        <dbReference type="ARBA" id="ARBA00022889"/>
    </source>
</evidence>
<evidence type="ECO:0000256" key="6">
    <source>
        <dbReference type="ARBA" id="ARBA00022989"/>
    </source>
</evidence>
<feature type="domain" description="Cadherin" evidence="10">
    <location>
        <begin position="601"/>
        <end position="707"/>
    </location>
</feature>
<evidence type="ECO:0000256" key="4">
    <source>
        <dbReference type="ARBA" id="ARBA00022837"/>
    </source>
</evidence>
<dbReference type="InterPro" id="IPR015919">
    <property type="entry name" value="Cadherin-like_sf"/>
</dbReference>
<reference evidence="11 12" key="1">
    <citation type="submission" date="2019-01" db="EMBL/GenBank/DDBJ databases">
        <title>A draft genome assembly of the solar-powered sea slug Elysia chlorotica.</title>
        <authorList>
            <person name="Cai H."/>
            <person name="Li Q."/>
            <person name="Fang X."/>
            <person name="Li J."/>
            <person name="Curtis N.E."/>
            <person name="Altenburger A."/>
            <person name="Shibata T."/>
            <person name="Feng M."/>
            <person name="Maeda T."/>
            <person name="Schwartz J.A."/>
            <person name="Shigenobu S."/>
            <person name="Lundholm N."/>
            <person name="Nishiyama T."/>
            <person name="Yang H."/>
            <person name="Hasebe M."/>
            <person name="Li S."/>
            <person name="Pierce S.K."/>
            <person name="Wang J."/>
        </authorList>
    </citation>
    <scope>NUCLEOTIDE SEQUENCE [LARGE SCALE GENOMIC DNA]</scope>
    <source>
        <strain evidence="11">EC2010</strain>
        <tissue evidence="11">Whole organism of an adult</tissue>
    </source>
</reference>
<dbReference type="GO" id="GO:0005509">
    <property type="term" value="F:calcium ion binding"/>
    <property type="evidence" value="ECO:0007669"/>
    <property type="project" value="UniProtKB-UniRule"/>
</dbReference>
<evidence type="ECO:0000256" key="8">
    <source>
        <dbReference type="ARBA" id="ARBA00023180"/>
    </source>
</evidence>
<dbReference type="PANTHER" id="PTHR24026">
    <property type="entry name" value="FAT ATYPICAL CADHERIN-RELATED"/>
    <property type="match status" value="1"/>
</dbReference>
<organism evidence="11 12">
    <name type="scientific">Elysia chlorotica</name>
    <name type="common">Eastern emerald elysia</name>
    <name type="synonym">Sea slug</name>
    <dbReference type="NCBI Taxonomy" id="188477"/>
    <lineage>
        <taxon>Eukaryota</taxon>
        <taxon>Metazoa</taxon>
        <taxon>Spiralia</taxon>
        <taxon>Lophotrochozoa</taxon>
        <taxon>Mollusca</taxon>
        <taxon>Gastropoda</taxon>
        <taxon>Heterobranchia</taxon>
        <taxon>Euthyneura</taxon>
        <taxon>Panpulmonata</taxon>
        <taxon>Sacoglossa</taxon>
        <taxon>Placobranchoidea</taxon>
        <taxon>Plakobranchidae</taxon>
        <taxon>Elysia</taxon>
    </lineage>
</organism>
<keyword evidence="4 9" id="KW-0106">Calcium</keyword>
<dbReference type="Pfam" id="PF00028">
    <property type="entry name" value="Cadherin"/>
    <property type="match status" value="8"/>
</dbReference>
<feature type="domain" description="Cadherin" evidence="10">
    <location>
        <begin position="286"/>
        <end position="390"/>
    </location>
</feature>
<dbReference type="PRINTS" id="PR00205">
    <property type="entry name" value="CADHERIN"/>
</dbReference>
<dbReference type="CDD" id="cd11304">
    <property type="entry name" value="Cadherin_repeat"/>
    <property type="match status" value="8"/>
</dbReference>
<feature type="domain" description="Cadherin" evidence="10">
    <location>
        <begin position="391"/>
        <end position="495"/>
    </location>
</feature>
<keyword evidence="3" id="KW-0677">Repeat</keyword>
<dbReference type="Proteomes" id="UP000271974">
    <property type="component" value="Unassembled WGS sequence"/>
</dbReference>
<feature type="domain" description="Cadherin" evidence="10">
    <location>
        <begin position="496"/>
        <end position="600"/>
    </location>
</feature>
<comment type="subcellular location">
    <subcellularLocation>
        <location evidence="1">Membrane</location>
    </subcellularLocation>
</comment>
<dbReference type="OrthoDB" id="6161279at2759"/>
<proteinExistence type="predicted"/>
<evidence type="ECO:0000256" key="2">
    <source>
        <dbReference type="ARBA" id="ARBA00022692"/>
    </source>
</evidence>
<dbReference type="EMBL" id="RQTK01000163">
    <property type="protein sequence ID" value="RUS85647.1"/>
    <property type="molecule type" value="Genomic_DNA"/>
</dbReference>
<evidence type="ECO:0000313" key="11">
    <source>
        <dbReference type="EMBL" id="RUS85647.1"/>
    </source>
</evidence>
<name>A0A3S1BK66_ELYCH</name>
<dbReference type="GO" id="GO:0007156">
    <property type="term" value="P:homophilic cell adhesion via plasma membrane adhesion molecules"/>
    <property type="evidence" value="ECO:0007669"/>
    <property type="project" value="InterPro"/>
</dbReference>
<evidence type="ECO:0000313" key="12">
    <source>
        <dbReference type="Proteomes" id="UP000271974"/>
    </source>
</evidence>
<dbReference type="AlphaFoldDB" id="A0A3S1BK66"/>
<sequence>MWTGVWTCSTWDQTAASSTSGSLCSPLRTMLMLTAADNAFTCTVSVTDRGYPVGQTDSATIIVSVDRDTAIPVFTSNARYEITIPENTDIGETLLNVRATRLNALGRIFYEVVGNYPAPSFFSVQNLTGAVSVASDLRTDNLGLTSYILKVRAYDTGVPYLAAEAEVFINVVRNLNRPVFNPARYLVTIREDIDVNTFIQRLNVTDPDGNQVTCAIAGTPLSQVYFAIEPDTCLIRIRAPLTDDNARNTEYTITVNAQDNVQQNTQFASAEVIVTVIRDLFRPQFTNLPTTITLQETNAINDTVFTATATDADRKGQIRYEVIGLFPSQSFFDVDVISGRVVLRNSLMSDAEGRTSYTVRLQAFDTAYPDNRAQADLNIRVVRNSNGPVFTQSRYSFTVAETFPLGDLIGTVVANDADVMDQVTFTSTASGEALELFYLNPESGTIVSRQRLLQASQNQYAFEVIASDNRAESVIKRARATVTISIVRDSGPPVFRNTPYLVSVPLTQQVNSSVFTVVAVDPNLQGAIRYRLDGFQPGTLYFGLDTISGGIILQRSLLEENDAFATYTLLVTAFDTGNPDIETQTTVQISVLRNLFTPTFDQTAYQASVYDFRAVGTSVLQVLASDNDITNPENSLVFGIDRSTTNVGDFFAINPYSGVITVNRALSESVPSSYSFRVFVRDLGANARESFAPVTITILRNDGRPQFIDSGLYSRTVSEDISVLETIITVRATDPDPVDTPNGQVTYTIVGPVAARALFQIDPVTGEITARVSLTTASENFYRLTIRASDQGVTPQSIETIASITITRKGNPFFAESEYRETRSENTPVNSNIIQLQATDPLDKELRYEITGDGLASTLFRINPETGLITLAQSLESDESDSYVIRVSAFRVEDSTIRALTIVRVTVTRNANAPRFLHGNLEYTISEEQPLGLSFGQVNATDADQYDN</sequence>
<feature type="domain" description="Cadherin" evidence="10">
    <location>
        <begin position="815"/>
        <end position="916"/>
    </location>
</feature>
<keyword evidence="12" id="KW-1185">Reference proteome</keyword>
<dbReference type="GO" id="GO:0005886">
    <property type="term" value="C:plasma membrane"/>
    <property type="evidence" value="ECO:0007669"/>
    <property type="project" value="UniProtKB-SubCell"/>
</dbReference>
<keyword evidence="8" id="KW-0325">Glycoprotein</keyword>
<accession>A0A3S1BK66</accession>
<keyword evidence="6" id="KW-1133">Transmembrane helix</keyword>
<gene>
    <name evidence="11" type="ORF">EGW08_006593</name>
</gene>
<dbReference type="SUPFAM" id="SSF49313">
    <property type="entry name" value="Cadherin-like"/>
    <property type="match status" value="9"/>
</dbReference>
<feature type="non-terminal residue" evidence="11">
    <location>
        <position position="948"/>
    </location>
</feature>
<dbReference type="STRING" id="188477.A0A3S1BK66"/>
<evidence type="ECO:0000256" key="9">
    <source>
        <dbReference type="PROSITE-ProRule" id="PRU00043"/>
    </source>
</evidence>